<proteinExistence type="predicted"/>
<gene>
    <name evidence="2" type="ORF">J2S55_004978</name>
</gene>
<keyword evidence="1" id="KW-0472">Membrane</keyword>
<evidence type="ECO:0000256" key="1">
    <source>
        <dbReference type="SAM" id="Phobius"/>
    </source>
</evidence>
<dbReference type="Pfam" id="PF08570">
    <property type="entry name" value="DUF1761"/>
    <property type="match status" value="1"/>
</dbReference>
<evidence type="ECO:0000313" key="2">
    <source>
        <dbReference type="EMBL" id="MDP9865712.1"/>
    </source>
</evidence>
<comment type="caution">
    <text evidence="2">The sequence shown here is derived from an EMBL/GenBank/DDBJ whole genome shotgun (WGS) entry which is preliminary data.</text>
</comment>
<evidence type="ECO:0008006" key="4">
    <source>
        <dbReference type="Google" id="ProtNLM"/>
    </source>
</evidence>
<dbReference type="EMBL" id="JAUSRB010000002">
    <property type="protein sequence ID" value="MDP9865712.1"/>
    <property type="molecule type" value="Genomic_DNA"/>
</dbReference>
<keyword evidence="1" id="KW-1133">Transmembrane helix</keyword>
<organism evidence="2 3">
    <name type="scientific">Streptosporangium brasiliense</name>
    <dbReference type="NCBI Taxonomy" id="47480"/>
    <lineage>
        <taxon>Bacteria</taxon>
        <taxon>Bacillati</taxon>
        <taxon>Actinomycetota</taxon>
        <taxon>Actinomycetes</taxon>
        <taxon>Streptosporangiales</taxon>
        <taxon>Streptosporangiaceae</taxon>
        <taxon>Streptosporangium</taxon>
    </lineage>
</organism>
<dbReference type="Proteomes" id="UP001230426">
    <property type="component" value="Unassembled WGS sequence"/>
</dbReference>
<feature type="transmembrane region" description="Helical" evidence="1">
    <location>
        <begin position="81"/>
        <end position="101"/>
    </location>
</feature>
<evidence type="ECO:0000313" key="3">
    <source>
        <dbReference type="Proteomes" id="UP001230426"/>
    </source>
</evidence>
<feature type="transmembrane region" description="Helical" evidence="1">
    <location>
        <begin position="6"/>
        <end position="26"/>
    </location>
</feature>
<feature type="transmembrane region" description="Helical" evidence="1">
    <location>
        <begin position="108"/>
        <end position="130"/>
    </location>
</feature>
<name>A0ABT9R903_9ACTN</name>
<keyword evidence="3" id="KW-1185">Reference proteome</keyword>
<feature type="transmembrane region" description="Helical" evidence="1">
    <location>
        <begin position="47"/>
        <end position="69"/>
    </location>
</feature>
<sequence length="131" mass="14020">MEVNYLAIVAAAVASFVISSVWYAVFDRQRTELLGGADAAAGGRPPAWKVLVELFRSLVVASVLAGLAARMEITDWTGAALLGSAAWIGFPFVLLTGSVIWDNAPWKLAAVHAGDWLVKLLVITVMVSVWH</sequence>
<protein>
    <recommendedName>
        <fullName evidence="4">DUF1761 domain-containing protein</fullName>
    </recommendedName>
</protein>
<reference evidence="2 3" key="1">
    <citation type="submission" date="2023-07" db="EMBL/GenBank/DDBJ databases">
        <title>Sequencing the genomes of 1000 actinobacteria strains.</title>
        <authorList>
            <person name="Klenk H.-P."/>
        </authorList>
    </citation>
    <scope>NUCLEOTIDE SEQUENCE [LARGE SCALE GENOMIC DNA]</scope>
    <source>
        <strain evidence="2 3">DSM 44109</strain>
    </source>
</reference>
<dbReference type="RefSeq" id="WP_306865452.1">
    <property type="nucleotide sequence ID" value="NZ_JAUSRB010000002.1"/>
</dbReference>
<dbReference type="InterPro" id="IPR013879">
    <property type="entry name" value="DUF1761"/>
</dbReference>
<keyword evidence="1" id="KW-0812">Transmembrane</keyword>
<accession>A0ABT9R903</accession>